<dbReference type="Proteomes" id="UP000887579">
    <property type="component" value="Unplaced"/>
</dbReference>
<organism evidence="1 2">
    <name type="scientific">Panagrolaimus sp. ES5</name>
    <dbReference type="NCBI Taxonomy" id="591445"/>
    <lineage>
        <taxon>Eukaryota</taxon>
        <taxon>Metazoa</taxon>
        <taxon>Ecdysozoa</taxon>
        <taxon>Nematoda</taxon>
        <taxon>Chromadorea</taxon>
        <taxon>Rhabditida</taxon>
        <taxon>Tylenchina</taxon>
        <taxon>Panagrolaimomorpha</taxon>
        <taxon>Panagrolaimoidea</taxon>
        <taxon>Panagrolaimidae</taxon>
        <taxon>Panagrolaimus</taxon>
    </lineage>
</organism>
<dbReference type="WBParaSite" id="ES5_v2.g12796.t1">
    <property type="protein sequence ID" value="ES5_v2.g12796.t1"/>
    <property type="gene ID" value="ES5_v2.g12796"/>
</dbReference>
<name>A0AC34F6J0_9BILA</name>
<protein>
    <submittedName>
        <fullName evidence="2">Uncharacterized protein</fullName>
    </submittedName>
</protein>
<proteinExistence type="predicted"/>
<reference evidence="2" key="1">
    <citation type="submission" date="2022-11" db="UniProtKB">
        <authorList>
            <consortium name="WormBaseParasite"/>
        </authorList>
    </citation>
    <scope>IDENTIFICATION</scope>
</reference>
<evidence type="ECO:0000313" key="1">
    <source>
        <dbReference type="Proteomes" id="UP000887579"/>
    </source>
</evidence>
<evidence type="ECO:0000313" key="2">
    <source>
        <dbReference type="WBParaSite" id="ES5_v2.g12796.t1"/>
    </source>
</evidence>
<sequence>MRIGITKNRNRNRNRISRFRGICNPIDTRVSPQQQQEFVILSVTGKQLFHESTPKAHFMSLQQAWDIGFEKKGS</sequence>
<accession>A0AC34F6J0</accession>